<evidence type="ECO:0000256" key="1">
    <source>
        <dbReference type="ARBA" id="ARBA00001913"/>
    </source>
</evidence>
<comment type="cofactor">
    <cofactor evidence="1">
        <name>Ca(2+)</name>
        <dbReference type="ChEBI" id="CHEBI:29108"/>
    </cofactor>
</comment>
<evidence type="ECO:0000313" key="18">
    <source>
        <dbReference type="Proteomes" id="UP001479436"/>
    </source>
</evidence>
<evidence type="ECO:0000256" key="12">
    <source>
        <dbReference type="ARBA" id="ARBA00023136"/>
    </source>
</evidence>
<keyword evidence="8" id="KW-0106">Calcium</keyword>
<comment type="caution">
    <text evidence="17">The sequence shown here is derived from an EMBL/GenBank/DDBJ whole genome shotgun (WGS) entry which is preliminary data.</text>
</comment>
<proteinExistence type="predicted"/>
<dbReference type="Gene3D" id="3.40.50.1820">
    <property type="entry name" value="alpha/beta hydrolase"/>
    <property type="match status" value="1"/>
</dbReference>
<dbReference type="InterPro" id="IPR052214">
    <property type="entry name" value="DAG_Lipase-Related"/>
</dbReference>
<comment type="catalytic activity">
    <reaction evidence="13">
        <text>a 1,2-diacyl-sn-glycerol + H2O = a 2-acylglycerol + a fatty acid + H(+)</text>
        <dbReference type="Rhea" id="RHEA:33275"/>
        <dbReference type="ChEBI" id="CHEBI:15377"/>
        <dbReference type="ChEBI" id="CHEBI:15378"/>
        <dbReference type="ChEBI" id="CHEBI:17389"/>
        <dbReference type="ChEBI" id="CHEBI:17815"/>
        <dbReference type="ChEBI" id="CHEBI:28868"/>
        <dbReference type="EC" id="3.1.1.116"/>
    </reaction>
    <physiologicalReaction direction="left-to-right" evidence="13">
        <dbReference type="Rhea" id="RHEA:33276"/>
    </physiologicalReaction>
</comment>
<name>A0ABR2WV45_9FUNG</name>
<dbReference type="InterPro" id="IPR002921">
    <property type="entry name" value="Fungal_lipase-type"/>
</dbReference>
<keyword evidence="11" id="KW-0443">Lipid metabolism</keyword>
<evidence type="ECO:0000256" key="15">
    <source>
        <dbReference type="SAM" id="MobiDB-lite"/>
    </source>
</evidence>
<keyword evidence="10" id="KW-1133">Transmembrane helix</keyword>
<keyword evidence="9" id="KW-0442">Lipid degradation</keyword>
<evidence type="ECO:0000256" key="5">
    <source>
        <dbReference type="ARBA" id="ARBA00022692"/>
    </source>
</evidence>
<dbReference type="Gene3D" id="2.60.40.150">
    <property type="entry name" value="C2 domain"/>
    <property type="match status" value="1"/>
</dbReference>
<dbReference type="CDD" id="cd00519">
    <property type="entry name" value="Lipase_3"/>
    <property type="match status" value="1"/>
</dbReference>
<dbReference type="PANTHER" id="PTHR45792">
    <property type="entry name" value="DIACYLGLYCEROL LIPASE HOMOLOG-RELATED"/>
    <property type="match status" value="1"/>
</dbReference>
<evidence type="ECO:0000256" key="13">
    <source>
        <dbReference type="ARBA" id="ARBA00024531"/>
    </source>
</evidence>
<keyword evidence="18" id="KW-1185">Reference proteome</keyword>
<evidence type="ECO:0000256" key="11">
    <source>
        <dbReference type="ARBA" id="ARBA00023098"/>
    </source>
</evidence>
<dbReference type="Pfam" id="PF00168">
    <property type="entry name" value="C2"/>
    <property type="match status" value="1"/>
</dbReference>
<keyword evidence="12" id="KW-0472">Membrane</keyword>
<evidence type="ECO:0000313" key="17">
    <source>
        <dbReference type="EMBL" id="KAK9765348.1"/>
    </source>
</evidence>
<evidence type="ECO:0000256" key="6">
    <source>
        <dbReference type="ARBA" id="ARBA00022723"/>
    </source>
</evidence>
<evidence type="ECO:0000256" key="2">
    <source>
        <dbReference type="ARBA" id="ARBA00004651"/>
    </source>
</evidence>
<accession>A0ABR2WV45</accession>
<dbReference type="Proteomes" id="UP001479436">
    <property type="component" value="Unassembled WGS sequence"/>
</dbReference>
<feature type="region of interest" description="Disordered" evidence="15">
    <location>
        <begin position="1"/>
        <end position="21"/>
    </location>
</feature>
<comment type="subcellular location">
    <subcellularLocation>
        <location evidence="2">Cell membrane</location>
        <topology evidence="2">Multi-pass membrane protein</topology>
    </subcellularLocation>
</comment>
<gene>
    <name evidence="17" type="ORF">K7432_006388</name>
</gene>
<keyword evidence="6" id="KW-0479">Metal-binding</keyword>
<evidence type="ECO:0000259" key="16">
    <source>
        <dbReference type="PROSITE" id="PS50004"/>
    </source>
</evidence>
<evidence type="ECO:0000256" key="9">
    <source>
        <dbReference type="ARBA" id="ARBA00022963"/>
    </source>
</evidence>
<dbReference type="CDD" id="cd00030">
    <property type="entry name" value="C2"/>
    <property type="match status" value="1"/>
</dbReference>
<keyword evidence="5" id="KW-0812">Transmembrane</keyword>
<evidence type="ECO:0000256" key="10">
    <source>
        <dbReference type="ARBA" id="ARBA00022989"/>
    </source>
</evidence>
<reference evidence="17 18" key="1">
    <citation type="submission" date="2023-04" db="EMBL/GenBank/DDBJ databases">
        <title>Genome of Basidiobolus ranarum AG-B5.</title>
        <authorList>
            <person name="Stajich J.E."/>
            <person name="Carter-House D."/>
            <person name="Gryganskyi A."/>
        </authorList>
    </citation>
    <scope>NUCLEOTIDE SEQUENCE [LARGE SCALE GENOMIC DNA]</scope>
    <source>
        <strain evidence="17 18">AG-B5</strain>
    </source>
</reference>
<dbReference type="SUPFAM" id="SSF49562">
    <property type="entry name" value="C2 domain (Calcium/lipid-binding domain, CaLB)"/>
    <property type="match status" value="1"/>
</dbReference>
<keyword evidence="3" id="KW-1003">Cell membrane</keyword>
<protein>
    <recommendedName>
        <fullName evidence="14">sn-1-specific diacylglycerol lipase</fullName>
        <ecNumber evidence="14">3.1.1.116</ecNumber>
    </recommendedName>
</protein>
<organism evidence="17 18">
    <name type="scientific">Basidiobolus ranarum</name>
    <dbReference type="NCBI Taxonomy" id="34480"/>
    <lineage>
        <taxon>Eukaryota</taxon>
        <taxon>Fungi</taxon>
        <taxon>Fungi incertae sedis</taxon>
        <taxon>Zoopagomycota</taxon>
        <taxon>Entomophthoromycotina</taxon>
        <taxon>Basidiobolomycetes</taxon>
        <taxon>Basidiobolales</taxon>
        <taxon>Basidiobolaceae</taxon>
        <taxon>Basidiobolus</taxon>
    </lineage>
</organism>
<dbReference type="PANTHER" id="PTHR45792:SF8">
    <property type="entry name" value="DIACYLGLYCEROL LIPASE-ALPHA"/>
    <property type="match status" value="1"/>
</dbReference>
<keyword evidence="4" id="KW-0597">Phosphoprotein</keyword>
<keyword evidence="7" id="KW-0378">Hydrolase</keyword>
<feature type="region of interest" description="Disordered" evidence="15">
    <location>
        <begin position="226"/>
        <end position="247"/>
    </location>
</feature>
<dbReference type="SUPFAM" id="SSF53474">
    <property type="entry name" value="alpha/beta-Hydrolases"/>
    <property type="match status" value="1"/>
</dbReference>
<dbReference type="PROSITE" id="PS50004">
    <property type="entry name" value="C2"/>
    <property type="match status" value="1"/>
</dbReference>
<evidence type="ECO:0000256" key="4">
    <source>
        <dbReference type="ARBA" id="ARBA00022553"/>
    </source>
</evidence>
<evidence type="ECO:0000256" key="14">
    <source>
        <dbReference type="ARBA" id="ARBA00026104"/>
    </source>
</evidence>
<feature type="domain" description="C2" evidence="16">
    <location>
        <begin position="43"/>
        <end position="155"/>
    </location>
</feature>
<dbReference type="InterPro" id="IPR035892">
    <property type="entry name" value="C2_domain_sf"/>
</dbReference>
<evidence type="ECO:0000256" key="7">
    <source>
        <dbReference type="ARBA" id="ARBA00022801"/>
    </source>
</evidence>
<sequence>MLRSSSENVVAPTTNRPISPLTRSVTDKIEPAHNSLTTSQLVPSNASAIPANNLWSVPDGKLQVRVIKISVDRPVRRPYVRLILGDQTYQTSISDLPEGYWNECFEFDITFHSQLFGICQLDLFESNFIMPDKHIGRAEIPLTQLEGMPEQFHSYYELWDKRLSPSNSTSLNAWNMKSVNRGAIQVRINYRFQGITNEAYDTNMKAESLELDRSIHNIFRSKVESGLEEEHTDAELPKVEEKESKSSPLDKEEYLFSLDEPVEEKSEKSFTFLFGLSKHLISDQTAQVLRGISKLSAAFGQGLVASNVEILAGLLILEKFYLTVADVKTKLYVQDLHDIEYPSYFYKYAMAAYGWRGLHFSGKKNGVVAGAIRKGSDVTSICQFLALPQEDLLGFEFRRGRIFQPSYFIALDRSTNSMVLSIRGTMSAQDTLTDLVCEYQPWKGGVVHSGMKCSAQFFMTEIMPKLLTHMAEHQVTNLNIVGHSLGGSTASVLTMMLMDHLDKIREASTPGFQIQCYAYGPPPSVSLDLAKKYDDVIYTYVNESDIVCRLSYGGMLDFKSMVLCAAESSSNHLEELLTFRGSSSVQKYSDKWKKRFDFLMEHRRKREKLAKPKLYIAGTVFHMYADPTIAEPNRTLMERTEVESFSELIIRSSIVMDHLPSMYEVAFHRARDTLMRGKVGTQEREG</sequence>
<dbReference type="Pfam" id="PF01764">
    <property type="entry name" value="Lipase_3"/>
    <property type="match status" value="1"/>
</dbReference>
<dbReference type="InterPro" id="IPR029058">
    <property type="entry name" value="AB_hydrolase_fold"/>
</dbReference>
<dbReference type="EMBL" id="JASJQH010000280">
    <property type="protein sequence ID" value="KAK9765348.1"/>
    <property type="molecule type" value="Genomic_DNA"/>
</dbReference>
<dbReference type="InterPro" id="IPR000008">
    <property type="entry name" value="C2_dom"/>
</dbReference>
<evidence type="ECO:0000256" key="3">
    <source>
        <dbReference type="ARBA" id="ARBA00022475"/>
    </source>
</evidence>
<dbReference type="EC" id="3.1.1.116" evidence="14"/>
<evidence type="ECO:0000256" key="8">
    <source>
        <dbReference type="ARBA" id="ARBA00022837"/>
    </source>
</evidence>